<feature type="domain" description="FAD-binding PCMH-type" evidence="4">
    <location>
        <begin position="1"/>
        <end position="183"/>
    </location>
</feature>
<organism evidence="5 6">
    <name type="scientific">Rhodovulum steppense</name>
    <dbReference type="NCBI Taxonomy" id="540251"/>
    <lineage>
        <taxon>Bacteria</taxon>
        <taxon>Pseudomonadati</taxon>
        <taxon>Pseudomonadota</taxon>
        <taxon>Alphaproteobacteria</taxon>
        <taxon>Rhodobacterales</taxon>
        <taxon>Paracoccaceae</taxon>
        <taxon>Rhodovulum</taxon>
    </lineage>
</organism>
<protein>
    <submittedName>
        <fullName evidence="5">Carbon-monoxide dehydrogenase medium subunit/xanthine dehydrogenase FAD-binding subunit</fullName>
    </submittedName>
</protein>
<keyword evidence="1" id="KW-0285">Flavoprotein</keyword>
<dbReference type="InterPro" id="IPR002346">
    <property type="entry name" value="Mopterin_DH_FAD-bd"/>
</dbReference>
<dbReference type="InterPro" id="IPR005107">
    <property type="entry name" value="CO_DH_flav_C"/>
</dbReference>
<dbReference type="RefSeq" id="WP_132694482.1">
    <property type="nucleotide sequence ID" value="NZ_SLVM01000009.1"/>
</dbReference>
<dbReference type="InterPro" id="IPR036683">
    <property type="entry name" value="CO_DH_flav_C_dom_sf"/>
</dbReference>
<dbReference type="PANTHER" id="PTHR42659">
    <property type="entry name" value="XANTHINE DEHYDROGENASE SUBUNIT C-RELATED"/>
    <property type="match status" value="1"/>
</dbReference>
<gene>
    <name evidence="5" type="ORF">EV216_10964</name>
</gene>
<comment type="caution">
    <text evidence="5">The sequence shown here is derived from an EMBL/GenBank/DDBJ whole genome shotgun (WGS) entry which is preliminary data.</text>
</comment>
<dbReference type="SUPFAM" id="SSF55447">
    <property type="entry name" value="CO dehydrogenase flavoprotein C-terminal domain-like"/>
    <property type="match status" value="1"/>
</dbReference>
<keyword evidence="6" id="KW-1185">Reference proteome</keyword>
<keyword evidence="3" id="KW-0560">Oxidoreductase</keyword>
<evidence type="ECO:0000256" key="1">
    <source>
        <dbReference type="ARBA" id="ARBA00022630"/>
    </source>
</evidence>
<proteinExistence type="predicted"/>
<dbReference type="Pfam" id="PF00941">
    <property type="entry name" value="FAD_binding_5"/>
    <property type="match status" value="1"/>
</dbReference>
<keyword evidence="2" id="KW-0274">FAD</keyword>
<dbReference type="Proteomes" id="UP000295277">
    <property type="component" value="Unassembled WGS sequence"/>
</dbReference>
<dbReference type="InterPro" id="IPR016169">
    <property type="entry name" value="FAD-bd_PCMH_sub2"/>
</dbReference>
<dbReference type="GO" id="GO:0016491">
    <property type="term" value="F:oxidoreductase activity"/>
    <property type="evidence" value="ECO:0007669"/>
    <property type="project" value="UniProtKB-KW"/>
</dbReference>
<dbReference type="GO" id="GO:0071949">
    <property type="term" value="F:FAD binding"/>
    <property type="evidence" value="ECO:0007669"/>
    <property type="project" value="InterPro"/>
</dbReference>
<name>A0A4R1YV50_9RHOB</name>
<dbReference type="InterPro" id="IPR016166">
    <property type="entry name" value="FAD-bd_PCMH"/>
</dbReference>
<dbReference type="Gene3D" id="3.30.390.50">
    <property type="entry name" value="CO dehydrogenase flavoprotein, C-terminal domain"/>
    <property type="match status" value="1"/>
</dbReference>
<dbReference type="InterPro" id="IPR051312">
    <property type="entry name" value="Diverse_Substr_Oxidored"/>
</dbReference>
<dbReference type="Gene3D" id="3.30.465.10">
    <property type="match status" value="1"/>
</dbReference>
<dbReference type="PANTHER" id="PTHR42659:SF2">
    <property type="entry name" value="XANTHINE DEHYDROGENASE SUBUNIT C-RELATED"/>
    <property type="match status" value="1"/>
</dbReference>
<dbReference type="SUPFAM" id="SSF56176">
    <property type="entry name" value="FAD-binding/transporter-associated domain-like"/>
    <property type="match status" value="1"/>
</dbReference>
<evidence type="ECO:0000256" key="2">
    <source>
        <dbReference type="ARBA" id="ARBA00022827"/>
    </source>
</evidence>
<dbReference type="EMBL" id="SLVM01000009">
    <property type="protein sequence ID" value="TCM84979.1"/>
    <property type="molecule type" value="Genomic_DNA"/>
</dbReference>
<dbReference type="InterPro" id="IPR016167">
    <property type="entry name" value="FAD-bd_PCMH_sub1"/>
</dbReference>
<dbReference type="Pfam" id="PF03450">
    <property type="entry name" value="CO_deh_flav_C"/>
    <property type="match status" value="1"/>
</dbReference>
<dbReference type="InterPro" id="IPR036318">
    <property type="entry name" value="FAD-bd_PCMH-like_sf"/>
</dbReference>
<sequence>MLTFERYEMPATLPEALALWAEAPAGARLVAGATDILPWAREGRAGDVDLPLGIDLSRVAELRGYERHGARVRLGANTVWQDFLDDPRLARWLPVMPYCSVWFADDQIRQQATLAGNLVNASPAADGTPPVLALNGELELCRWAGDHIMCRTMRVEDFVTGPGATRLAPGEIVNSVTLDIAEGYGASFQKAGLRRSLVISVACVAALVKLDETGTRFADVRLALGGVGPVPERLRDIEDRLRGAAVDARLIAEVAEATASRVASRSRVDYRRRVVPGFVRAALEEAADRARVAPSAAERKEAENA</sequence>
<accession>A0A4R1YV50</accession>
<dbReference type="PROSITE" id="PS51387">
    <property type="entry name" value="FAD_PCMH"/>
    <property type="match status" value="1"/>
</dbReference>
<evidence type="ECO:0000259" key="4">
    <source>
        <dbReference type="PROSITE" id="PS51387"/>
    </source>
</evidence>
<dbReference type="Gene3D" id="3.30.43.10">
    <property type="entry name" value="Uridine Diphospho-n-acetylenolpyruvylglucosamine Reductase, domain 2"/>
    <property type="match status" value="1"/>
</dbReference>
<evidence type="ECO:0000256" key="3">
    <source>
        <dbReference type="ARBA" id="ARBA00023002"/>
    </source>
</evidence>
<evidence type="ECO:0000313" key="6">
    <source>
        <dbReference type="Proteomes" id="UP000295277"/>
    </source>
</evidence>
<dbReference type="OrthoDB" id="9814706at2"/>
<reference evidence="5 6" key="1">
    <citation type="submission" date="2019-03" db="EMBL/GenBank/DDBJ databases">
        <title>Genomic Encyclopedia of Type Strains, Phase IV (KMG-IV): sequencing the most valuable type-strain genomes for metagenomic binning, comparative biology and taxonomic classification.</title>
        <authorList>
            <person name="Goeker M."/>
        </authorList>
    </citation>
    <scope>NUCLEOTIDE SEQUENCE [LARGE SCALE GENOMIC DNA]</scope>
    <source>
        <strain evidence="5 6">DSM 21153</strain>
    </source>
</reference>
<dbReference type="SMART" id="SM01092">
    <property type="entry name" value="CO_deh_flav_C"/>
    <property type="match status" value="1"/>
</dbReference>
<dbReference type="AlphaFoldDB" id="A0A4R1YV50"/>
<evidence type="ECO:0000313" key="5">
    <source>
        <dbReference type="EMBL" id="TCM84979.1"/>
    </source>
</evidence>